<evidence type="ECO:0000259" key="10">
    <source>
        <dbReference type="Pfam" id="PF05922"/>
    </source>
</evidence>
<evidence type="ECO:0000256" key="8">
    <source>
        <dbReference type="SAM" id="SignalP"/>
    </source>
</evidence>
<evidence type="ECO:0000256" key="5">
    <source>
        <dbReference type="ARBA" id="ARBA00022825"/>
    </source>
</evidence>
<evidence type="ECO:0000256" key="7">
    <source>
        <dbReference type="RuleBase" id="RU003355"/>
    </source>
</evidence>
<feature type="domain" description="Inhibitor I9" evidence="10">
    <location>
        <begin position="48"/>
        <end position="126"/>
    </location>
</feature>
<dbReference type="PANTHER" id="PTHR43806">
    <property type="entry name" value="PEPTIDASE S8"/>
    <property type="match status" value="1"/>
</dbReference>
<feature type="domain" description="Peptidase S8/S53" evidence="9">
    <location>
        <begin position="179"/>
        <end position="398"/>
    </location>
</feature>
<feature type="active site" description="Charge relay system" evidence="6">
    <location>
        <position position="182"/>
    </location>
</feature>
<dbReference type="SUPFAM" id="SSF52743">
    <property type="entry name" value="Subtilisin-like"/>
    <property type="match status" value="1"/>
</dbReference>
<dbReference type="InterPro" id="IPR023828">
    <property type="entry name" value="Peptidase_S8_Ser-AS"/>
</dbReference>
<dbReference type="InterPro" id="IPR010259">
    <property type="entry name" value="S8pro/Inhibitor_I9"/>
</dbReference>
<evidence type="ECO:0000256" key="3">
    <source>
        <dbReference type="ARBA" id="ARBA00022729"/>
    </source>
</evidence>
<evidence type="ECO:0008006" key="13">
    <source>
        <dbReference type="Google" id="ProtNLM"/>
    </source>
</evidence>
<reference evidence="11 12" key="1">
    <citation type="submission" date="2023-10" db="EMBL/GenBank/DDBJ databases">
        <title>Draft genome sequence of Xylaria bambusicola isolate GMP-LS, the root and basal stem rot pathogen of sugarcane in Indonesia.</title>
        <authorList>
            <person name="Selvaraj P."/>
            <person name="Muralishankar V."/>
            <person name="Muruganantham S."/>
            <person name="Sp S."/>
            <person name="Haryani S."/>
            <person name="Lau K.J.X."/>
            <person name="Naqvi N.I."/>
        </authorList>
    </citation>
    <scope>NUCLEOTIDE SEQUENCE [LARGE SCALE GENOMIC DNA]</scope>
    <source>
        <strain evidence="11">GMP-LS</strain>
    </source>
</reference>
<dbReference type="InterPro" id="IPR000209">
    <property type="entry name" value="Peptidase_S8/S53_dom"/>
</dbReference>
<dbReference type="InterPro" id="IPR023827">
    <property type="entry name" value="Peptidase_S8_Asp-AS"/>
</dbReference>
<dbReference type="SUPFAM" id="SSF54897">
    <property type="entry name" value="Protease propeptides/inhibitors"/>
    <property type="match status" value="1"/>
</dbReference>
<dbReference type="PROSITE" id="PS00138">
    <property type="entry name" value="SUBTILASE_SER"/>
    <property type="match status" value="1"/>
</dbReference>
<evidence type="ECO:0000256" key="2">
    <source>
        <dbReference type="ARBA" id="ARBA00022670"/>
    </source>
</evidence>
<dbReference type="AlphaFoldDB" id="A0AAN7UZ75"/>
<dbReference type="InterPro" id="IPR036852">
    <property type="entry name" value="Peptidase_S8/S53_dom_sf"/>
</dbReference>
<gene>
    <name evidence="11" type="ORF">RRF57_006319</name>
</gene>
<evidence type="ECO:0000259" key="9">
    <source>
        <dbReference type="Pfam" id="PF00082"/>
    </source>
</evidence>
<dbReference type="Pfam" id="PF00082">
    <property type="entry name" value="Peptidase_S8"/>
    <property type="match status" value="1"/>
</dbReference>
<keyword evidence="2 6" id="KW-0645">Protease</keyword>
<sequence>MLTTDQFIQPTSNMPSIRNLALFFGALLPAAFAAPAKKVREPEYIPNKYIVTLKTDVSASEFESHVNWARDVHARGLSRRDTIGVEKTYSIDNFKAYAVEMDEATVAEIKASPQVAIVEQDQVWHLFDDVVEVSEREISERALVQQTGATWGLGTISHRSRGYTNYIYDNSAGAGTYAYIVDTGLLTTHTQFGGRGSYGYNAVGGQNIDSNGHGTHVAGTLAGATYGVAKAATIISVKVFSGSSSSTSIILDGFNWAVNDILSKGRQRRSVISMSLGGGYSAAFNNAVNSAYNSGVLSVIAAGNDAIDAASVSPASAANAITVGAIDSNWAFAYFSNYGSYVDISAPGVNVLSSWIGGDSATNTISGTSMSTPHVAGLALYLIALEGLSSPAAVTARIKALGTSNGISSLPRNTVNLIAYNGNGA</sequence>
<name>A0AAN7UZ75_9PEZI</name>
<dbReference type="InterPro" id="IPR022398">
    <property type="entry name" value="Peptidase_S8_His-AS"/>
</dbReference>
<dbReference type="InterPro" id="IPR034193">
    <property type="entry name" value="PCSK9_ProteinaseK-like"/>
</dbReference>
<dbReference type="Pfam" id="PF05922">
    <property type="entry name" value="Inhibitor_I9"/>
    <property type="match status" value="1"/>
</dbReference>
<evidence type="ECO:0000256" key="4">
    <source>
        <dbReference type="ARBA" id="ARBA00022801"/>
    </source>
</evidence>
<evidence type="ECO:0000313" key="12">
    <source>
        <dbReference type="Proteomes" id="UP001305414"/>
    </source>
</evidence>
<proteinExistence type="inferred from homology"/>
<dbReference type="GO" id="GO:0005576">
    <property type="term" value="C:extracellular region"/>
    <property type="evidence" value="ECO:0007669"/>
    <property type="project" value="UniProtKB-ARBA"/>
</dbReference>
<dbReference type="EMBL" id="JAWHQM010000016">
    <property type="protein sequence ID" value="KAK5630604.1"/>
    <property type="molecule type" value="Genomic_DNA"/>
</dbReference>
<evidence type="ECO:0000256" key="1">
    <source>
        <dbReference type="ARBA" id="ARBA00011073"/>
    </source>
</evidence>
<dbReference type="PROSITE" id="PS51892">
    <property type="entry name" value="SUBTILASE"/>
    <property type="match status" value="1"/>
</dbReference>
<dbReference type="PROSITE" id="PS00136">
    <property type="entry name" value="SUBTILASE_ASP"/>
    <property type="match status" value="1"/>
</dbReference>
<comment type="similarity">
    <text evidence="1 6 7">Belongs to the peptidase S8 family.</text>
</comment>
<evidence type="ECO:0000313" key="11">
    <source>
        <dbReference type="EMBL" id="KAK5630604.1"/>
    </source>
</evidence>
<accession>A0AAN7UZ75</accession>
<protein>
    <recommendedName>
        <fullName evidence="13">Alkaline proteinase</fullName>
    </recommendedName>
</protein>
<feature type="chain" id="PRO_5042984629" description="Alkaline proteinase" evidence="8">
    <location>
        <begin position="34"/>
        <end position="425"/>
    </location>
</feature>
<feature type="active site" description="Charge relay system" evidence="6">
    <location>
        <position position="369"/>
    </location>
</feature>
<dbReference type="InterPro" id="IPR015500">
    <property type="entry name" value="Peptidase_S8_subtilisin-rel"/>
</dbReference>
<dbReference type="FunFam" id="3.40.50.200:FF:000014">
    <property type="entry name" value="Proteinase K"/>
    <property type="match status" value="1"/>
</dbReference>
<dbReference type="PANTHER" id="PTHR43806:SF58">
    <property type="entry name" value="ALKALINE PROTEASE 1-RELATED"/>
    <property type="match status" value="1"/>
</dbReference>
<dbReference type="Proteomes" id="UP001305414">
    <property type="component" value="Unassembled WGS sequence"/>
</dbReference>
<dbReference type="PRINTS" id="PR00723">
    <property type="entry name" value="SUBTILISIN"/>
</dbReference>
<dbReference type="CDD" id="cd04077">
    <property type="entry name" value="Peptidases_S8_PCSK9_ProteinaseK_like"/>
    <property type="match status" value="1"/>
</dbReference>
<comment type="caution">
    <text evidence="11">The sequence shown here is derived from an EMBL/GenBank/DDBJ whole genome shotgun (WGS) entry which is preliminary data.</text>
</comment>
<keyword evidence="4 6" id="KW-0378">Hydrolase</keyword>
<organism evidence="11 12">
    <name type="scientific">Xylaria bambusicola</name>
    <dbReference type="NCBI Taxonomy" id="326684"/>
    <lineage>
        <taxon>Eukaryota</taxon>
        <taxon>Fungi</taxon>
        <taxon>Dikarya</taxon>
        <taxon>Ascomycota</taxon>
        <taxon>Pezizomycotina</taxon>
        <taxon>Sordariomycetes</taxon>
        <taxon>Xylariomycetidae</taxon>
        <taxon>Xylariales</taxon>
        <taxon>Xylariaceae</taxon>
        <taxon>Xylaria</taxon>
    </lineage>
</organism>
<keyword evidence="5 6" id="KW-0720">Serine protease</keyword>
<dbReference type="GO" id="GO:0006508">
    <property type="term" value="P:proteolysis"/>
    <property type="evidence" value="ECO:0007669"/>
    <property type="project" value="UniProtKB-KW"/>
</dbReference>
<dbReference type="Gene3D" id="3.30.70.80">
    <property type="entry name" value="Peptidase S8 propeptide/proteinase inhibitor I9"/>
    <property type="match status" value="1"/>
</dbReference>
<dbReference type="Gene3D" id="3.40.50.200">
    <property type="entry name" value="Peptidase S8/S53 domain"/>
    <property type="match status" value="1"/>
</dbReference>
<dbReference type="InterPro" id="IPR037045">
    <property type="entry name" value="S8pro/Inhibitor_I9_sf"/>
</dbReference>
<dbReference type="PROSITE" id="PS00137">
    <property type="entry name" value="SUBTILASE_HIS"/>
    <property type="match status" value="1"/>
</dbReference>
<feature type="signal peptide" evidence="8">
    <location>
        <begin position="1"/>
        <end position="33"/>
    </location>
</feature>
<feature type="active site" description="Charge relay system" evidence="6">
    <location>
        <position position="213"/>
    </location>
</feature>
<dbReference type="GO" id="GO:0004252">
    <property type="term" value="F:serine-type endopeptidase activity"/>
    <property type="evidence" value="ECO:0007669"/>
    <property type="project" value="UniProtKB-UniRule"/>
</dbReference>
<evidence type="ECO:0000256" key="6">
    <source>
        <dbReference type="PROSITE-ProRule" id="PRU01240"/>
    </source>
</evidence>
<keyword evidence="12" id="KW-1185">Reference proteome</keyword>
<dbReference type="InterPro" id="IPR050131">
    <property type="entry name" value="Peptidase_S8_subtilisin-like"/>
</dbReference>
<keyword evidence="3 8" id="KW-0732">Signal</keyword>